<protein>
    <submittedName>
        <fullName evidence="1">Uncharacterized protein</fullName>
    </submittedName>
</protein>
<evidence type="ECO:0000313" key="1">
    <source>
        <dbReference type="EMBL" id="JAD47819.1"/>
    </source>
</evidence>
<accession>A0A0A9A7Z2</accession>
<sequence length="59" mass="7076">MIIMSFFLNRVSFVLWPKLRQTETFEHVVNQINVGLISCLLSTSLLYHDYWNINCCYNF</sequence>
<organism evidence="1">
    <name type="scientific">Arundo donax</name>
    <name type="common">Giant reed</name>
    <name type="synonym">Donax arundinaceus</name>
    <dbReference type="NCBI Taxonomy" id="35708"/>
    <lineage>
        <taxon>Eukaryota</taxon>
        <taxon>Viridiplantae</taxon>
        <taxon>Streptophyta</taxon>
        <taxon>Embryophyta</taxon>
        <taxon>Tracheophyta</taxon>
        <taxon>Spermatophyta</taxon>
        <taxon>Magnoliopsida</taxon>
        <taxon>Liliopsida</taxon>
        <taxon>Poales</taxon>
        <taxon>Poaceae</taxon>
        <taxon>PACMAD clade</taxon>
        <taxon>Arundinoideae</taxon>
        <taxon>Arundineae</taxon>
        <taxon>Arundo</taxon>
    </lineage>
</organism>
<dbReference type="AlphaFoldDB" id="A0A0A9A7Z2"/>
<name>A0A0A9A7Z2_ARUDO</name>
<reference evidence="1" key="1">
    <citation type="submission" date="2014-09" db="EMBL/GenBank/DDBJ databases">
        <authorList>
            <person name="Magalhaes I.L.F."/>
            <person name="Oliveira U."/>
            <person name="Santos F.R."/>
            <person name="Vidigal T.H.D.A."/>
            <person name="Brescovit A.D."/>
            <person name="Santos A.J."/>
        </authorList>
    </citation>
    <scope>NUCLEOTIDE SEQUENCE</scope>
    <source>
        <tissue evidence="1">Shoot tissue taken approximately 20 cm above the soil surface</tissue>
    </source>
</reference>
<reference evidence="1" key="2">
    <citation type="journal article" date="2015" name="Data Brief">
        <title>Shoot transcriptome of the giant reed, Arundo donax.</title>
        <authorList>
            <person name="Barrero R.A."/>
            <person name="Guerrero F.D."/>
            <person name="Moolhuijzen P."/>
            <person name="Goolsby J.A."/>
            <person name="Tidwell J."/>
            <person name="Bellgard S.E."/>
            <person name="Bellgard M.I."/>
        </authorList>
    </citation>
    <scope>NUCLEOTIDE SEQUENCE</scope>
    <source>
        <tissue evidence="1">Shoot tissue taken approximately 20 cm above the soil surface</tissue>
    </source>
</reference>
<dbReference type="EMBL" id="GBRH01250076">
    <property type="protein sequence ID" value="JAD47819.1"/>
    <property type="molecule type" value="Transcribed_RNA"/>
</dbReference>
<proteinExistence type="predicted"/>